<dbReference type="OrthoDB" id="3801350at2759"/>
<reference evidence="2" key="1">
    <citation type="journal article" date="2020" name="Stud. Mycol.">
        <title>101 Dothideomycetes genomes: a test case for predicting lifestyles and emergence of pathogens.</title>
        <authorList>
            <person name="Haridas S."/>
            <person name="Albert R."/>
            <person name="Binder M."/>
            <person name="Bloem J."/>
            <person name="Labutti K."/>
            <person name="Salamov A."/>
            <person name="Andreopoulos B."/>
            <person name="Baker S."/>
            <person name="Barry K."/>
            <person name="Bills G."/>
            <person name="Bluhm B."/>
            <person name="Cannon C."/>
            <person name="Castanera R."/>
            <person name="Culley D."/>
            <person name="Daum C."/>
            <person name="Ezra D."/>
            <person name="Gonzalez J."/>
            <person name="Henrissat B."/>
            <person name="Kuo A."/>
            <person name="Liang C."/>
            <person name="Lipzen A."/>
            <person name="Lutzoni F."/>
            <person name="Magnuson J."/>
            <person name="Mondo S."/>
            <person name="Nolan M."/>
            <person name="Ohm R."/>
            <person name="Pangilinan J."/>
            <person name="Park H.-J."/>
            <person name="Ramirez L."/>
            <person name="Alfaro M."/>
            <person name="Sun H."/>
            <person name="Tritt A."/>
            <person name="Yoshinaga Y."/>
            <person name="Zwiers L.-H."/>
            <person name="Turgeon B."/>
            <person name="Goodwin S."/>
            <person name="Spatafora J."/>
            <person name="Crous P."/>
            <person name="Grigoriev I."/>
        </authorList>
    </citation>
    <scope>NUCLEOTIDE SEQUENCE</scope>
    <source>
        <strain evidence="2">CBS 473.64</strain>
    </source>
</reference>
<accession>A0A6A6RU50</accession>
<protein>
    <submittedName>
        <fullName evidence="2">Uncharacterized protein</fullName>
    </submittedName>
</protein>
<dbReference type="InterPro" id="IPR051647">
    <property type="entry name" value="Mediator_comp_sub12"/>
</dbReference>
<gene>
    <name evidence="2" type="ORF">P280DRAFT_519970</name>
</gene>
<dbReference type="PANTHER" id="PTHR46007">
    <property type="entry name" value="MEDIATOR OF RNA POLYMERASE II TRANSCRIPTION SUBUNIT 12"/>
    <property type="match status" value="1"/>
</dbReference>
<feature type="region of interest" description="Disordered" evidence="1">
    <location>
        <begin position="252"/>
        <end position="276"/>
    </location>
</feature>
<dbReference type="AlphaFoldDB" id="A0A6A6RU50"/>
<evidence type="ECO:0000313" key="2">
    <source>
        <dbReference type="EMBL" id="KAF2638522.1"/>
    </source>
</evidence>
<dbReference type="PANTHER" id="PTHR46007:SF8">
    <property type="entry name" value="C2H2-TYPE DOMAIN-CONTAINING PROTEIN"/>
    <property type="match status" value="1"/>
</dbReference>
<feature type="region of interest" description="Disordered" evidence="1">
    <location>
        <begin position="200"/>
        <end position="234"/>
    </location>
</feature>
<dbReference type="GO" id="GO:0045944">
    <property type="term" value="P:positive regulation of transcription by RNA polymerase II"/>
    <property type="evidence" value="ECO:0007669"/>
    <property type="project" value="TreeGrafter"/>
</dbReference>
<feature type="region of interest" description="Disordered" evidence="1">
    <location>
        <begin position="155"/>
        <end position="180"/>
    </location>
</feature>
<feature type="compositionally biased region" description="Acidic residues" evidence="1">
    <location>
        <begin position="441"/>
        <end position="461"/>
    </location>
</feature>
<feature type="compositionally biased region" description="Basic and acidic residues" evidence="1">
    <location>
        <begin position="221"/>
        <end position="234"/>
    </location>
</feature>
<organism evidence="2 3">
    <name type="scientific">Massarina eburnea CBS 473.64</name>
    <dbReference type="NCBI Taxonomy" id="1395130"/>
    <lineage>
        <taxon>Eukaryota</taxon>
        <taxon>Fungi</taxon>
        <taxon>Dikarya</taxon>
        <taxon>Ascomycota</taxon>
        <taxon>Pezizomycotina</taxon>
        <taxon>Dothideomycetes</taxon>
        <taxon>Pleosporomycetidae</taxon>
        <taxon>Pleosporales</taxon>
        <taxon>Massarineae</taxon>
        <taxon>Massarinaceae</taxon>
        <taxon>Massarina</taxon>
    </lineage>
</organism>
<feature type="compositionally biased region" description="Basic residues" evidence="1">
    <location>
        <begin position="208"/>
        <end position="220"/>
    </location>
</feature>
<feature type="compositionally biased region" description="Gly residues" evidence="1">
    <location>
        <begin position="162"/>
        <end position="180"/>
    </location>
</feature>
<evidence type="ECO:0000256" key="1">
    <source>
        <dbReference type="SAM" id="MobiDB-lite"/>
    </source>
</evidence>
<feature type="region of interest" description="Disordered" evidence="1">
    <location>
        <begin position="361"/>
        <end position="461"/>
    </location>
</feature>
<proteinExistence type="predicted"/>
<dbReference type="Proteomes" id="UP000799753">
    <property type="component" value="Unassembled WGS sequence"/>
</dbReference>
<name>A0A6A6RU50_9PLEO</name>
<keyword evidence="3" id="KW-1185">Reference proteome</keyword>
<feature type="compositionally biased region" description="Basic residues" evidence="1">
    <location>
        <begin position="365"/>
        <end position="374"/>
    </location>
</feature>
<dbReference type="EMBL" id="MU006789">
    <property type="protein sequence ID" value="KAF2638522.1"/>
    <property type="molecule type" value="Genomic_DNA"/>
</dbReference>
<dbReference type="GO" id="GO:0003713">
    <property type="term" value="F:transcription coactivator activity"/>
    <property type="evidence" value="ECO:0007669"/>
    <property type="project" value="TreeGrafter"/>
</dbReference>
<evidence type="ECO:0000313" key="3">
    <source>
        <dbReference type="Proteomes" id="UP000799753"/>
    </source>
</evidence>
<dbReference type="GO" id="GO:0016592">
    <property type="term" value="C:mediator complex"/>
    <property type="evidence" value="ECO:0007669"/>
    <property type="project" value="TreeGrafter"/>
</dbReference>
<sequence>MGDGRMRSVPNLGMGRGMAYPGQGMGMGMGKYGPESEGDMNGIGGMGAPGNMPYGMVQPRPQQMMQRPPPQQRQSYPPPGVHEIAGGAYATRAHTAPPPVSRQVNRAQANNAKVGPSGQEWLGGDPFLDACTCTTNCTCRKGQRVLYRAKGHMEGEEDGYEGDGGGGGGGGTGGNGNGGGGRNAWGEIRYVLKEDVGRDCGDHSGCKEKKKKKSKKRSKGRIKDESDSSEEQTKNIRKEVIKELQAQLGDFHREHNGGRMPPQMPFSPGTGLHPNLAVMDPTMQQLQQQQLQHQQLQQQQQQLQQQYLQQTLPPNVGGGGRHNLNSFPPGMYPMNMAGIPGEDYDEGTSVYGYPRDYVDMSQQRERHRPRRNRHAPPPEYMDPRRPPRRGGGGGRRGPPPMGRGMMGGRGRGGRRGPSPFEDDEDEYYPPPPPRGSRSGYGDEEVDEDGDWDDDDGEYLST</sequence>